<keyword evidence="1" id="KW-0812">Transmembrane</keyword>
<protein>
    <submittedName>
        <fullName evidence="2">Uncharacterized protein</fullName>
    </submittedName>
</protein>
<keyword evidence="3" id="KW-1185">Reference proteome</keyword>
<evidence type="ECO:0000313" key="2">
    <source>
        <dbReference type="EMBL" id="CAD5952045.1"/>
    </source>
</evidence>
<feature type="transmembrane region" description="Helical" evidence="1">
    <location>
        <begin position="6"/>
        <end position="33"/>
    </location>
</feature>
<organism evidence="2 3">
    <name type="scientific">Planktothrix pseudagardhii</name>
    <dbReference type="NCBI Taxonomy" id="132604"/>
    <lineage>
        <taxon>Bacteria</taxon>
        <taxon>Bacillati</taxon>
        <taxon>Cyanobacteriota</taxon>
        <taxon>Cyanophyceae</taxon>
        <taxon>Oscillatoriophycideae</taxon>
        <taxon>Oscillatoriales</taxon>
        <taxon>Microcoleaceae</taxon>
        <taxon>Planktothrix</taxon>
    </lineage>
</organism>
<gene>
    <name evidence="2" type="ORF">NO713_02623</name>
</gene>
<evidence type="ECO:0000313" key="3">
    <source>
        <dbReference type="Proteomes" id="UP001153719"/>
    </source>
</evidence>
<name>A0A9W4CR13_9CYAN</name>
<dbReference type="KEGG" id="ppsu:NO713_02623"/>
<evidence type="ECO:0000256" key="1">
    <source>
        <dbReference type="SAM" id="Phobius"/>
    </source>
</evidence>
<keyword evidence="1" id="KW-0472">Membrane</keyword>
<keyword evidence="1" id="KW-1133">Transmembrane helix</keyword>
<sequence>MKIIEILLFLFIDAFLMIISQFKACFLGVLMILCF</sequence>
<accession>A0A9W4CR13</accession>
<dbReference type="Proteomes" id="UP001153719">
    <property type="component" value="Chromosome"/>
</dbReference>
<proteinExistence type="predicted"/>
<dbReference type="EMBL" id="LR882967">
    <property type="protein sequence ID" value="CAD5952045.1"/>
    <property type="molecule type" value="Genomic_DNA"/>
</dbReference>
<reference evidence="2" key="1">
    <citation type="submission" date="2020-09" db="EMBL/GenBank/DDBJ databases">
        <authorList>
            <person name="Blom J."/>
        </authorList>
    </citation>
    <scope>NUCLEOTIDE SEQUENCE</scope>
    <source>
        <strain evidence="2">No.713</strain>
    </source>
</reference>
<dbReference type="AlphaFoldDB" id="A0A9W4CR13"/>